<evidence type="ECO:0000313" key="8">
    <source>
        <dbReference type="Proteomes" id="UP000647183"/>
    </source>
</evidence>
<evidence type="ECO:0000256" key="4">
    <source>
        <dbReference type="ARBA" id="ARBA00022801"/>
    </source>
</evidence>
<dbReference type="PANTHER" id="PTHR12544:SF29">
    <property type="entry name" value="GLUTAMINASE"/>
    <property type="match status" value="1"/>
</dbReference>
<evidence type="ECO:0000256" key="2">
    <source>
        <dbReference type="ARBA" id="ARBA00011881"/>
    </source>
</evidence>
<name>A0ABR8UGC0_9GAMM</name>
<gene>
    <name evidence="6" type="primary">glsA</name>
    <name evidence="7" type="ORF">H9645_02410</name>
</gene>
<sequence>MRAVRRHAGFRHGHQDAMRKLAPNPKDLGRLDLVDILGTINEEVRRRFGEGEVADYIPKLAEVPKDRFGMALAMLDGTVHEVGDARERFSIQSISKVYTLTLALEAVGDALWTRVDREPSGDPYNSLIQLELEKGIPRNPFMNAGALVTADVVLSNFDDAERTLLGFMRARSGNPEVGTDEVVAKSERESGHRNVAMANFIRSYDNLRNDVQDVLDFYYLQCSLCMDCVDLARSVQYLADGGRCGASGEAVTTAEGATRINSVMMTAGTYDAAGDFAYYVGLPAKSGVGGGIVAVVPRVMGLCVWSPGLDDKGNSLLGRYALHRFTRMTGLSVF</sequence>
<keyword evidence="4 6" id="KW-0378">Hydrolase</keyword>
<accession>A0ABR8UGC0</accession>
<dbReference type="InterPro" id="IPR012338">
    <property type="entry name" value="Beta-lactam/transpept-like"/>
</dbReference>
<organism evidence="7 8">
    <name type="scientific">Luteimonas colneyensis</name>
    <dbReference type="NCBI Taxonomy" id="2762230"/>
    <lineage>
        <taxon>Bacteria</taxon>
        <taxon>Pseudomonadati</taxon>
        <taxon>Pseudomonadota</taxon>
        <taxon>Gammaproteobacteria</taxon>
        <taxon>Lysobacterales</taxon>
        <taxon>Lysobacteraceae</taxon>
        <taxon>Luteimonas</taxon>
    </lineage>
</organism>
<feature type="binding site" evidence="6">
    <location>
        <position position="270"/>
    </location>
    <ligand>
        <name>substrate</name>
    </ligand>
</feature>
<evidence type="ECO:0000256" key="5">
    <source>
        <dbReference type="ARBA" id="ARBA00049534"/>
    </source>
</evidence>
<dbReference type="EC" id="3.5.1.2" evidence="3 6"/>
<dbReference type="NCBIfam" id="TIGR03814">
    <property type="entry name" value="Gln_ase"/>
    <property type="match status" value="1"/>
</dbReference>
<dbReference type="NCBIfam" id="NF002133">
    <property type="entry name" value="PRK00971.1-2"/>
    <property type="match status" value="1"/>
</dbReference>
<comment type="subunit">
    <text evidence="2 6">Homotetramer.</text>
</comment>
<comment type="caution">
    <text evidence="7">The sequence shown here is derived from an EMBL/GenBank/DDBJ whole genome shotgun (WGS) entry which is preliminary data.</text>
</comment>
<dbReference type="GO" id="GO:0004359">
    <property type="term" value="F:glutaminase activity"/>
    <property type="evidence" value="ECO:0007669"/>
    <property type="project" value="UniProtKB-EC"/>
</dbReference>
<feature type="binding site" evidence="6">
    <location>
        <position position="194"/>
    </location>
    <ligand>
        <name>substrate</name>
    </ligand>
</feature>
<evidence type="ECO:0000256" key="6">
    <source>
        <dbReference type="HAMAP-Rule" id="MF_00313"/>
    </source>
</evidence>
<dbReference type="Pfam" id="PF04960">
    <property type="entry name" value="Glutaminase"/>
    <property type="match status" value="1"/>
</dbReference>
<dbReference type="Proteomes" id="UP000647183">
    <property type="component" value="Unassembled WGS sequence"/>
</dbReference>
<evidence type="ECO:0000256" key="1">
    <source>
        <dbReference type="ARBA" id="ARBA00011076"/>
    </source>
</evidence>
<comment type="similarity">
    <text evidence="1 6">Belongs to the glutaminase family.</text>
</comment>
<dbReference type="Gene3D" id="3.40.710.10">
    <property type="entry name" value="DD-peptidase/beta-lactamase superfamily"/>
    <property type="match status" value="1"/>
</dbReference>
<feature type="binding site" evidence="6">
    <location>
        <position position="143"/>
    </location>
    <ligand>
        <name>substrate</name>
    </ligand>
</feature>
<feature type="binding site" evidence="6">
    <location>
        <position position="218"/>
    </location>
    <ligand>
        <name>substrate</name>
    </ligand>
</feature>
<reference evidence="7 8" key="1">
    <citation type="submission" date="2020-08" db="EMBL/GenBank/DDBJ databases">
        <title>A Genomic Blueprint of the Chicken Gut Microbiome.</title>
        <authorList>
            <person name="Gilroy R."/>
            <person name="Ravi A."/>
            <person name="Getino M."/>
            <person name="Pursley I."/>
            <person name="Horton D.L."/>
            <person name="Alikhan N.-F."/>
            <person name="Baker D."/>
            <person name="Gharbi K."/>
            <person name="Hall N."/>
            <person name="Watson M."/>
            <person name="Adriaenssens E.M."/>
            <person name="Foster-Nyarko E."/>
            <person name="Jarju S."/>
            <person name="Secka A."/>
            <person name="Antonio M."/>
            <person name="Oren A."/>
            <person name="Chaudhuri R."/>
            <person name="La Ragione R.M."/>
            <person name="Hildebrand F."/>
            <person name="Pallen M.J."/>
        </authorList>
    </citation>
    <scope>NUCLEOTIDE SEQUENCE [LARGE SCALE GENOMIC DNA]</scope>
    <source>
        <strain evidence="7 8">Sa2BVA3</strain>
    </source>
</reference>
<comment type="catalytic activity">
    <reaction evidence="5 6">
        <text>L-glutamine + H2O = L-glutamate + NH4(+)</text>
        <dbReference type="Rhea" id="RHEA:15889"/>
        <dbReference type="ChEBI" id="CHEBI:15377"/>
        <dbReference type="ChEBI" id="CHEBI:28938"/>
        <dbReference type="ChEBI" id="CHEBI:29985"/>
        <dbReference type="ChEBI" id="CHEBI:58359"/>
        <dbReference type="EC" id="3.5.1.2"/>
    </reaction>
</comment>
<feature type="binding site" evidence="6">
    <location>
        <position position="288"/>
    </location>
    <ligand>
        <name>substrate</name>
    </ligand>
</feature>
<protein>
    <recommendedName>
        <fullName evidence="3 6">Glutaminase</fullName>
        <ecNumber evidence="3 6">3.5.1.2</ecNumber>
    </recommendedName>
</protein>
<dbReference type="EMBL" id="JACSQJ010000001">
    <property type="protein sequence ID" value="MBD7986880.1"/>
    <property type="molecule type" value="Genomic_DNA"/>
</dbReference>
<keyword evidence="8" id="KW-1185">Reference proteome</keyword>
<proteinExistence type="inferred from homology"/>
<feature type="binding site" evidence="6">
    <location>
        <position position="93"/>
    </location>
    <ligand>
        <name>substrate</name>
    </ligand>
</feature>
<dbReference type="HAMAP" id="MF_00313">
    <property type="entry name" value="Glutaminase"/>
    <property type="match status" value="1"/>
</dbReference>
<evidence type="ECO:0000313" key="7">
    <source>
        <dbReference type="EMBL" id="MBD7986880.1"/>
    </source>
</evidence>
<dbReference type="SUPFAM" id="SSF56601">
    <property type="entry name" value="beta-lactamase/transpeptidase-like"/>
    <property type="match status" value="1"/>
</dbReference>
<feature type="binding site" evidence="6">
    <location>
        <position position="187"/>
    </location>
    <ligand>
        <name>substrate</name>
    </ligand>
</feature>
<dbReference type="PANTHER" id="PTHR12544">
    <property type="entry name" value="GLUTAMINASE"/>
    <property type="match status" value="1"/>
</dbReference>
<evidence type="ECO:0000256" key="3">
    <source>
        <dbReference type="ARBA" id="ARBA00012918"/>
    </source>
</evidence>
<keyword evidence="6" id="KW-0007">Acetylation</keyword>
<dbReference type="InterPro" id="IPR015868">
    <property type="entry name" value="Glutaminase"/>
</dbReference>